<protein>
    <submittedName>
        <fullName evidence="5">Auxin-responsive protein SAUR68-like</fullName>
    </submittedName>
</protein>
<dbReference type="Pfam" id="PF02519">
    <property type="entry name" value="Auxin_inducible"/>
    <property type="match status" value="1"/>
</dbReference>
<organism evidence="4 5">
    <name type="scientific">Theobroma cacao</name>
    <name type="common">Cacao</name>
    <name type="synonym">Cocoa</name>
    <dbReference type="NCBI Taxonomy" id="3641"/>
    <lineage>
        <taxon>Eukaryota</taxon>
        <taxon>Viridiplantae</taxon>
        <taxon>Streptophyta</taxon>
        <taxon>Embryophyta</taxon>
        <taxon>Tracheophyta</taxon>
        <taxon>Spermatophyta</taxon>
        <taxon>Magnoliopsida</taxon>
        <taxon>eudicotyledons</taxon>
        <taxon>Gunneridae</taxon>
        <taxon>Pentapetalae</taxon>
        <taxon>rosids</taxon>
        <taxon>malvids</taxon>
        <taxon>Malvales</taxon>
        <taxon>Malvaceae</taxon>
        <taxon>Byttnerioideae</taxon>
        <taxon>Theobroma</taxon>
    </lineage>
</organism>
<accession>A0AB32VTM8</accession>
<dbReference type="Proteomes" id="UP000694886">
    <property type="component" value="Chromosome 2"/>
</dbReference>
<dbReference type="GO" id="GO:0009733">
    <property type="term" value="P:response to auxin"/>
    <property type="evidence" value="ECO:0007669"/>
    <property type="project" value="InterPro"/>
</dbReference>
<dbReference type="GeneID" id="108660787"/>
<dbReference type="PANTHER" id="PTHR31175">
    <property type="entry name" value="AUXIN-RESPONSIVE FAMILY PROTEIN"/>
    <property type="match status" value="1"/>
</dbReference>
<dbReference type="AlphaFoldDB" id="A0AB32VTM8"/>
<evidence type="ECO:0000256" key="1">
    <source>
        <dbReference type="ARBA" id="ARBA00006974"/>
    </source>
</evidence>
<proteinExistence type="inferred from homology"/>
<name>A0AB32VTM8_THECC</name>
<comment type="similarity">
    <text evidence="1">Belongs to the ARG7 family.</text>
</comment>
<evidence type="ECO:0000256" key="2">
    <source>
        <dbReference type="ARBA" id="ARBA00022473"/>
    </source>
</evidence>
<dbReference type="RefSeq" id="XP_017970652.1">
    <property type="nucleotide sequence ID" value="XM_018115163.1"/>
</dbReference>
<sequence>MINAKRLIELARKWQKMAAIKRRRISFPKQNTDADPAATSGKGHFAVYTTDKKRFVVPLKYLNTNLFRELLKMSEEEFGIPADGPITLPCDSTFLEYITPFTQGCVPEDLEKALLTTLTTCHCSAPSLGQSHQEALICGY</sequence>
<evidence type="ECO:0000313" key="4">
    <source>
        <dbReference type="Proteomes" id="UP000694886"/>
    </source>
</evidence>
<evidence type="ECO:0000256" key="3">
    <source>
        <dbReference type="ARBA" id="ARBA00022604"/>
    </source>
</evidence>
<reference evidence="4" key="1">
    <citation type="journal article" date="1997" name="Nucleic Acids Res.">
        <title>tRNAscan-SE: a program for improved detection of transfer RNA genes in genomic sequence.</title>
        <authorList>
            <person name="Lowe T.M."/>
            <person name="Eddy S.R."/>
        </authorList>
    </citation>
    <scope>NUCLEOTIDE SEQUENCE [LARGE SCALE GENOMIC DNA]</scope>
    <source>
        <strain evidence="4">r\B97-61/B2</strain>
    </source>
</reference>
<keyword evidence="2" id="KW-0217">Developmental protein</keyword>
<keyword evidence="3" id="KW-0341">Growth regulation</keyword>
<evidence type="ECO:0000313" key="5">
    <source>
        <dbReference type="RefSeq" id="XP_017970652.1"/>
    </source>
</evidence>
<dbReference type="InterPro" id="IPR003676">
    <property type="entry name" value="SAUR_fam"/>
</dbReference>
<dbReference type="KEGG" id="tcc:108660787"/>
<dbReference type="PANTHER" id="PTHR31175:SF104">
    <property type="entry name" value="SAUR-LIKE AUXIN-RESPONSIVE FAMILY PROTEIN"/>
    <property type="match status" value="1"/>
</dbReference>
<reference evidence="5" key="2">
    <citation type="submission" date="2025-08" db="UniProtKB">
        <authorList>
            <consortium name="RefSeq"/>
        </authorList>
    </citation>
    <scope>IDENTIFICATION</scope>
</reference>
<dbReference type="Gramene" id="Tc02v2_t004000.1">
    <property type="protein sequence ID" value="Tc02v2_p004000.1"/>
    <property type="gene ID" value="Tc02v2_g004000"/>
</dbReference>
<gene>
    <name evidence="5" type="primary">LOC108660787</name>
</gene>